<evidence type="ECO:0000313" key="8">
    <source>
        <dbReference type="EMBL" id="QMV43168.1"/>
    </source>
</evidence>
<evidence type="ECO:0000256" key="2">
    <source>
        <dbReference type="ARBA" id="ARBA00022448"/>
    </source>
</evidence>
<keyword evidence="4 7" id="KW-0812">Transmembrane</keyword>
<feature type="transmembrane region" description="Helical" evidence="7">
    <location>
        <begin position="372"/>
        <end position="389"/>
    </location>
</feature>
<comment type="subcellular location">
    <subcellularLocation>
        <location evidence="1">Cell membrane</location>
        <topology evidence="1">Multi-pass membrane protein</topology>
    </subcellularLocation>
</comment>
<evidence type="ECO:0000256" key="1">
    <source>
        <dbReference type="ARBA" id="ARBA00004651"/>
    </source>
</evidence>
<dbReference type="PANTHER" id="PTHR42925:SF2">
    <property type="entry name" value="NA+ DRIVEN MULTIDRUG EFFLUX PUMP"/>
    <property type="match status" value="1"/>
</dbReference>
<dbReference type="NCBIfam" id="TIGR00797">
    <property type="entry name" value="matE"/>
    <property type="match status" value="1"/>
</dbReference>
<keyword evidence="2" id="KW-0813">Transport</keyword>
<feature type="transmembrane region" description="Helical" evidence="7">
    <location>
        <begin position="114"/>
        <end position="133"/>
    </location>
</feature>
<dbReference type="Proteomes" id="UP000515679">
    <property type="component" value="Chromosome"/>
</dbReference>
<keyword evidence="6 7" id="KW-0472">Membrane</keyword>
<dbReference type="GO" id="GO:0042910">
    <property type="term" value="F:xenobiotic transmembrane transporter activity"/>
    <property type="evidence" value="ECO:0007669"/>
    <property type="project" value="InterPro"/>
</dbReference>
<keyword evidence="3" id="KW-1003">Cell membrane</keyword>
<protein>
    <submittedName>
        <fullName evidence="8">MATE family efflux transporter</fullName>
    </submittedName>
</protein>
<reference evidence="8 9" key="1">
    <citation type="submission" date="2019-07" db="EMBL/GenBank/DDBJ databases">
        <authorList>
            <person name="Kim J.K."/>
            <person name="Cheong H.-M."/>
            <person name="Choi Y."/>
            <person name="Hwang K.J."/>
            <person name="Lee S."/>
            <person name="Choi C."/>
        </authorList>
    </citation>
    <scope>NUCLEOTIDE SEQUENCE [LARGE SCALE GENOMIC DNA]</scope>
    <source>
        <strain evidence="8 9">KS 22</strain>
    </source>
</reference>
<dbReference type="EMBL" id="CP041969">
    <property type="protein sequence ID" value="QMV43168.1"/>
    <property type="molecule type" value="Genomic_DNA"/>
</dbReference>
<dbReference type="PIRSF" id="PIRSF006603">
    <property type="entry name" value="DinF"/>
    <property type="match status" value="1"/>
</dbReference>
<dbReference type="GO" id="GO:0015297">
    <property type="term" value="F:antiporter activity"/>
    <property type="evidence" value="ECO:0007669"/>
    <property type="project" value="InterPro"/>
</dbReference>
<proteinExistence type="predicted"/>
<dbReference type="InterPro" id="IPR048279">
    <property type="entry name" value="MdtK-like"/>
</dbReference>
<evidence type="ECO:0000256" key="6">
    <source>
        <dbReference type="ARBA" id="ARBA00023136"/>
    </source>
</evidence>
<feature type="transmembrane region" description="Helical" evidence="7">
    <location>
        <begin position="280"/>
        <end position="299"/>
    </location>
</feature>
<accession>A0A7G5C1T4</accession>
<feature type="transmembrane region" description="Helical" evidence="7">
    <location>
        <begin position="83"/>
        <end position="102"/>
    </location>
</feature>
<gene>
    <name evidence="8" type="ORF">FPL14_19750</name>
</gene>
<feature type="transmembrane region" description="Helical" evidence="7">
    <location>
        <begin position="185"/>
        <end position="205"/>
    </location>
</feature>
<feature type="transmembrane region" description="Helical" evidence="7">
    <location>
        <begin position="153"/>
        <end position="173"/>
    </location>
</feature>
<sequence>MNPSETGTYNESDQMKAITGGVMKSQHRERENSSLWLLAWPIVMELLLQYVMGAADTLMISSISDRAASAVGLSNQVLHAVNMLFLFVNAGAGIVLAVRWGSGRKEEAGQVAALAIRLNLVIGIVLGIAILFGKDIILEAMQVPAEVLPDAKIYLGVVGAGTVLVALHTSAAASIRSSGDTRGPMYAAVAMNVVHLSLNYAFIYGVFGIPELGTQGVAISTIVSRTLAVVFSIWLLYRTFPSLFQRLRMNASTLSTFKDICKVGWPITLSNSSYTYVQTVLFSFIASVGVAPLAAFTYMNTIQGLPTMIGSAIGLAVQIRIGQWYGAGRVKESHQSAYAAVWMGWAIMSIIAIALCLFRNSIIGMYTDDPEIASLMMTIFLLYLVLQPLKMTTMGFAQSLYAVGDNKYVTFAGMGSMWILGAGGAYWLGIRLELGLMGIYAALMLDECARGAFAWLRWRSGRYRLKSTIGTASKG</sequence>
<feature type="transmembrane region" description="Helical" evidence="7">
    <location>
        <begin position="409"/>
        <end position="428"/>
    </location>
</feature>
<dbReference type="Pfam" id="PF01554">
    <property type="entry name" value="MatE"/>
    <property type="match status" value="2"/>
</dbReference>
<name>A0A7G5C1T4_9BACL</name>
<dbReference type="PANTHER" id="PTHR42925">
    <property type="entry name" value="MULTIDRUG AND TOXIN EFFLUX PROTEIN MATE FAMILY"/>
    <property type="match status" value="1"/>
</dbReference>
<dbReference type="CDD" id="cd13134">
    <property type="entry name" value="MATE_like_8"/>
    <property type="match status" value="1"/>
</dbReference>
<evidence type="ECO:0000256" key="5">
    <source>
        <dbReference type="ARBA" id="ARBA00022989"/>
    </source>
</evidence>
<feature type="transmembrane region" description="Helical" evidence="7">
    <location>
        <begin position="33"/>
        <end position="52"/>
    </location>
</feature>
<dbReference type="AlphaFoldDB" id="A0A7G5C1T4"/>
<dbReference type="InterPro" id="IPR002528">
    <property type="entry name" value="MATE_fam"/>
</dbReference>
<dbReference type="InterPro" id="IPR047135">
    <property type="entry name" value="YsiQ"/>
</dbReference>
<feature type="transmembrane region" description="Helical" evidence="7">
    <location>
        <begin position="337"/>
        <end position="360"/>
    </location>
</feature>
<keyword evidence="9" id="KW-1185">Reference proteome</keyword>
<dbReference type="KEGG" id="cchl:FPL14_19750"/>
<feature type="transmembrane region" description="Helical" evidence="7">
    <location>
        <begin position="217"/>
        <end position="237"/>
    </location>
</feature>
<evidence type="ECO:0000256" key="4">
    <source>
        <dbReference type="ARBA" id="ARBA00022692"/>
    </source>
</evidence>
<keyword evidence="5 7" id="KW-1133">Transmembrane helix</keyword>
<evidence type="ECO:0000256" key="7">
    <source>
        <dbReference type="SAM" id="Phobius"/>
    </source>
</evidence>
<dbReference type="GO" id="GO:0005886">
    <property type="term" value="C:plasma membrane"/>
    <property type="evidence" value="ECO:0007669"/>
    <property type="project" value="UniProtKB-SubCell"/>
</dbReference>
<organism evidence="8 9">
    <name type="scientific">Cohnella cholangitidis</name>
    <dbReference type="NCBI Taxonomy" id="2598458"/>
    <lineage>
        <taxon>Bacteria</taxon>
        <taxon>Bacillati</taxon>
        <taxon>Bacillota</taxon>
        <taxon>Bacilli</taxon>
        <taxon>Bacillales</taxon>
        <taxon>Paenibacillaceae</taxon>
        <taxon>Cohnella</taxon>
    </lineage>
</organism>
<evidence type="ECO:0000313" key="9">
    <source>
        <dbReference type="Proteomes" id="UP000515679"/>
    </source>
</evidence>
<evidence type="ECO:0000256" key="3">
    <source>
        <dbReference type="ARBA" id="ARBA00022475"/>
    </source>
</evidence>